<proteinExistence type="predicted"/>
<dbReference type="RefSeq" id="WP_216254855.1">
    <property type="nucleotide sequence ID" value="NZ_JAZHFS010000032.1"/>
</dbReference>
<organism evidence="1 2">
    <name type="scientific">Clostridium frigoriphilum</name>
    <dbReference type="NCBI Taxonomy" id="443253"/>
    <lineage>
        <taxon>Bacteria</taxon>
        <taxon>Bacillati</taxon>
        <taxon>Bacillota</taxon>
        <taxon>Clostridia</taxon>
        <taxon>Eubacteriales</taxon>
        <taxon>Clostridiaceae</taxon>
        <taxon>Clostridium</taxon>
    </lineage>
</organism>
<comment type="caution">
    <text evidence="1">The sequence shown here is derived from an EMBL/GenBank/DDBJ whole genome shotgun (WGS) entry which is preliminary data.</text>
</comment>
<name>A0ABU7UUB1_9CLOT</name>
<reference evidence="1 2" key="1">
    <citation type="submission" date="2023-11" db="EMBL/GenBank/DDBJ databases">
        <title>Draft genome sequence of a psychrophilic Clostridium strain from permafrost water brine.</title>
        <authorList>
            <person name="Shcherbakova V.A."/>
            <person name="Trubitsyn V.E."/>
            <person name="Zakharyuk A.G."/>
        </authorList>
    </citation>
    <scope>NUCLEOTIDE SEQUENCE [LARGE SCALE GENOMIC DNA]</scope>
    <source>
        <strain evidence="1 2">14F</strain>
    </source>
</reference>
<gene>
    <name evidence="1" type="ORF">SJI18_21445</name>
</gene>
<accession>A0ABU7UUB1</accession>
<keyword evidence="2" id="KW-1185">Reference proteome</keyword>
<evidence type="ECO:0000313" key="1">
    <source>
        <dbReference type="EMBL" id="MEF2114856.1"/>
    </source>
</evidence>
<sequence>MEMLKELNPIAAFNISSLQLTSGLTGDGIKAAKKIGAEIDLISTVMIFDRGAVKPGKVWCSIFDSNWIEDVLKFHTIGCSRVVIPEDNEKYSCNFNVKKVKMRISERHLFV</sequence>
<dbReference type="EMBL" id="JAZHFS010000032">
    <property type="protein sequence ID" value="MEF2114856.1"/>
    <property type="molecule type" value="Genomic_DNA"/>
</dbReference>
<dbReference type="Proteomes" id="UP001498469">
    <property type="component" value="Unassembled WGS sequence"/>
</dbReference>
<protein>
    <submittedName>
        <fullName evidence="1">Uncharacterized protein</fullName>
    </submittedName>
</protein>
<evidence type="ECO:0000313" key="2">
    <source>
        <dbReference type="Proteomes" id="UP001498469"/>
    </source>
</evidence>